<keyword evidence="1" id="KW-0472">Membrane</keyword>
<sequence>MSQSMLNMWISFAGMGLLILAIGLILLSRYKLKGILAGIVAFLAYISLFLGGIIILIIVFSGPTSG</sequence>
<dbReference type="Pfam" id="PF10966">
    <property type="entry name" value="DUF2768"/>
    <property type="match status" value="1"/>
</dbReference>
<dbReference type="RefSeq" id="WP_155666784.1">
    <property type="nucleotide sequence ID" value="NZ_WOCA01000001.1"/>
</dbReference>
<comment type="caution">
    <text evidence="2">The sequence shown here is derived from an EMBL/GenBank/DDBJ whole genome shotgun (WGS) entry which is preliminary data.</text>
</comment>
<dbReference type="InterPro" id="IPR020076">
    <property type="entry name" value="DUF2768"/>
</dbReference>
<evidence type="ECO:0000313" key="3">
    <source>
        <dbReference type="Proteomes" id="UP000469125"/>
    </source>
</evidence>
<proteinExistence type="predicted"/>
<name>A0A6N8FC66_9BACI</name>
<reference evidence="2 3" key="1">
    <citation type="submission" date="2019-11" db="EMBL/GenBank/DDBJ databases">
        <authorList>
            <person name="Li X."/>
        </authorList>
    </citation>
    <scope>NUCLEOTIDE SEQUENCE [LARGE SCALE GENOMIC DNA]</scope>
    <source>
        <strain evidence="2 3">L9</strain>
    </source>
</reference>
<protein>
    <submittedName>
        <fullName evidence="2">DUF2768 family protein</fullName>
    </submittedName>
</protein>
<evidence type="ECO:0000313" key="2">
    <source>
        <dbReference type="EMBL" id="MUK87262.1"/>
    </source>
</evidence>
<organism evidence="2 3">
    <name type="scientific">Ornithinibacillus caprae</name>
    <dbReference type="NCBI Taxonomy" id="2678566"/>
    <lineage>
        <taxon>Bacteria</taxon>
        <taxon>Bacillati</taxon>
        <taxon>Bacillota</taxon>
        <taxon>Bacilli</taxon>
        <taxon>Bacillales</taxon>
        <taxon>Bacillaceae</taxon>
        <taxon>Ornithinibacillus</taxon>
    </lineage>
</organism>
<dbReference type="AlphaFoldDB" id="A0A6N8FC66"/>
<keyword evidence="1" id="KW-0812">Transmembrane</keyword>
<evidence type="ECO:0000256" key="1">
    <source>
        <dbReference type="SAM" id="Phobius"/>
    </source>
</evidence>
<dbReference type="Proteomes" id="UP000469125">
    <property type="component" value="Unassembled WGS sequence"/>
</dbReference>
<keyword evidence="1" id="KW-1133">Transmembrane helix</keyword>
<gene>
    <name evidence="2" type="ORF">GMD78_02450</name>
</gene>
<accession>A0A6N8FC66</accession>
<feature type="transmembrane region" description="Helical" evidence="1">
    <location>
        <begin position="6"/>
        <end position="27"/>
    </location>
</feature>
<dbReference type="EMBL" id="WOCA01000001">
    <property type="protein sequence ID" value="MUK87262.1"/>
    <property type="molecule type" value="Genomic_DNA"/>
</dbReference>
<keyword evidence="3" id="KW-1185">Reference proteome</keyword>
<feature type="transmembrane region" description="Helical" evidence="1">
    <location>
        <begin position="34"/>
        <end position="60"/>
    </location>
</feature>